<dbReference type="InterPro" id="IPR007712">
    <property type="entry name" value="RelE/ParE_toxin"/>
</dbReference>
<dbReference type="RefSeq" id="WP_203692708.1">
    <property type="nucleotide sequence ID" value="NZ_BAAALC010000004.1"/>
</dbReference>
<evidence type="ECO:0000313" key="4">
    <source>
        <dbReference type="Proteomes" id="UP000630887"/>
    </source>
</evidence>
<comment type="caution">
    <text evidence="3">The sequence shown here is derived from an EMBL/GenBank/DDBJ whole genome shotgun (WGS) entry which is preliminary data.</text>
</comment>
<dbReference type="AlphaFoldDB" id="A0A8J3P780"/>
<keyword evidence="2" id="KW-1277">Toxin-antitoxin system</keyword>
<dbReference type="Gene3D" id="3.30.2310.20">
    <property type="entry name" value="RelE-like"/>
    <property type="match status" value="1"/>
</dbReference>
<protein>
    <submittedName>
        <fullName evidence="3">Toxin RelE</fullName>
    </submittedName>
</protein>
<keyword evidence="4" id="KW-1185">Reference proteome</keyword>
<dbReference type="SUPFAM" id="SSF143011">
    <property type="entry name" value="RelE-like"/>
    <property type="match status" value="1"/>
</dbReference>
<dbReference type="Proteomes" id="UP000630887">
    <property type="component" value="Unassembled WGS sequence"/>
</dbReference>
<dbReference type="PANTHER" id="PTHR35601:SF1">
    <property type="entry name" value="TOXIN RELE"/>
    <property type="match status" value="1"/>
</dbReference>
<comment type="similarity">
    <text evidence="1">Belongs to the RelE toxin family.</text>
</comment>
<dbReference type="EMBL" id="BONI01000022">
    <property type="protein sequence ID" value="GIG06332.1"/>
    <property type="molecule type" value="Genomic_DNA"/>
</dbReference>
<name>A0A8J3P780_9ACTN</name>
<proteinExistence type="inferred from homology"/>
<evidence type="ECO:0000256" key="1">
    <source>
        <dbReference type="ARBA" id="ARBA00006226"/>
    </source>
</evidence>
<gene>
    <name evidence="3" type="primary">relE</name>
    <name evidence="3" type="ORF">Cco03nite_30320</name>
</gene>
<organism evidence="3 4">
    <name type="scientific">Catellatospora coxensis</name>
    <dbReference type="NCBI Taxonomy" id="310354"/>
    <lineage>
        <taxon>Bacteria</taxon>
        <taxon>Bacillati</taxon>
        <taxon>Actinomycetota</taxon>
        <taxon>Actinomycetes</taxon>
        <taxon>Micromonosporales</taxon>
        <taxon>Micromonosporaceae</taxon>
        <taxon>Catellatospora</taxon>
    </lineage>
</organism>
<dbReference type="Pfam" id="PF05016">
    <property type="entry name" value="ParE_toxin"/>
    <property type="match status" value="1"/>
</dbReference>
<reference evidence="3 4" key="1">
    <citation type="submission" date="2021-01" db="EMBL/GenBank/DDBJ databases">
        <title>Whole genome shotgun sequence of Catellatospora coxensis NBRC 107359.</title>
        <authorList>
            <person name="Komaki H."/>
            <person name="Tamura T."/>
        </authorList>
    </citation>
    <scope>NUCLEOTIDE SEQUENCE [LARGE SCALE GENOMIC DNA]</scope>
    <source>
        <strain evidence="3 4">NBRC 107359</strain>
    </source>
</reference>
<sequence length="88" mass="10042">MTYQVEFTAAARRDIAKLPERIAWAVLEFCAGPLAENPHHVGKPLIAELTGLHSARRGEYRVIYAIHDERVVVEVANVQRRSTVYRTR</sequence>
<evidence type="ECO:0000313" key="3">
    <source>
        <dbReference type="EMBL" id="GIG06332.1"/>
    </source>
</evidence>
<dbReference type="PANTHER" id="PTHR35601">
    <property type="entry name" value="TOXIN RELE"/>
    <property type="match status" value="1"/>
</dbReference>
<dbReference type="InterPro" id="IPR035093">
    <property type="entry name" value="RelE/ParE_toxin_dom_sf"/>
</dbReference>
<accession>A0A8J3P780</accession>
<evidence type="ECO:0000256" key="2">
    <source>
        <dbReference type="ARBA" id="ARBA00022649"/>
    </source>
</evidence>